<dbReference type="InterPro" id="IPR022208">
    <property type="entry name" value="DUF3737"/>
</dbReference>
<name>A0A1M7HXX5_RUMFL</name>
<evidence type="ECO:0000313" key="1">
    <source>
        <dbReference type="EMBL" id="SHM33258.1"/>
    </source>
</evidence>
<accession>A0A1M7HXX5</accession>
<dbReference type="InterPro" id="IPR011050">
    <property type="entry name" value="Pectin_lyase_fold/virulence"/>
</dbReference>
<dbReference type="Pfam" id="PF12541">
    <property type="entry name" value="DUF3737"/>
    <property type="match status" value="1"/>
</dbReference>
<dbReference type="EMBL" id="FRCT01000003">
    <property type="protein sequence ID" value="SHM33258.1"/>
    <property type="molecule type" value="Genomic_DNA"/>
</dbReference>
<protein>
    <recommendedName>
        <fullName evidence="3">DUF3737 family protein</fullName>
    </recommendedName>
</protein>
<evidence type="ECO:0008006" key="3">
    <source>
        <dbReference type="Google" id="ProtNLM"/>
    </source>
</evidence>
<evidence type="ECO:0000313" key="2">
    <source>
        <dbReference type="Proteomes" id="UP000184394"/>
    </source>
</evidence>
<dbReference type="SUPFAM" id="SSF51126">
    <property type="entry name" value="Pectin lyase-like"/>
    <property type="match status" value="1"/>
</dbReference>
<dbReference type="OrthoDB" id="9803285at2"/>
<dbReference type="RefSeq" id="WP_072949315.1">
    <property type="nucleotide sequence ID" value="NZ_FRCT01000003.1"/>
</dbReference>
<dbReference type="AlphaFoldDB" id="A0A1M7HXX5"/>
<proteinExistence type="predicted"/>
<sequence>MKEILNETLTGERALFQDNELRIGGTVFDDGEAPLKHTRYIELSDCTFKSKYFLWYSNMIKLKDCRVFECSSDGMWYASDVNIADTVIDAHKSLRRSKGISLRNVQFTNSNETLWKCNNIRMYNVKVKGDYFAMDCDGMEVSGLELEGDCCFEGARNITVRNSVLNTKDAFWNTENVIIYDSTIKGDCFGWNSRNIVLVNCIVESHQGMCYIENLSMRNCKLPNTDLAFEYSTVNADIRGHIDSIKNPTCGIIQADSIGEMILERDKVDVTRTKIVCAENDKAVSI</sequence>
<organism evidence="1 2">
    <name type="scientific">Ruminococcus flavefaciens</name>
    <dbReference type="NCBI Taxonomy" id="1265"/>
    <lineage>
        <taxon>Bacteria</taxon>
        <taxon>Bacillati</taxon>
        <taxon>Bacillota</taxon>
        <taxon>Clostridia</taxon>
        <taxon>Eubacteriales</taxon>
        <taxon>Oscillospiraceae</taxon>
        <taxon>Ruminococcus</taxon>
    </lineage>
</organism>
<dbReference type="Proteomes" id="UP000184394">
    <property type="component" value="Unassembled WGS sequence"/>
</dbReference>
<reference evidence="1 2" key="1">
    <citation type="submission" date="2016-11" db="EMBL/GenBank/DDBJ databases">
        <authorList>
            <person name="Jaros S."/>
            <person name="Januszkiewicz K."/>
            <person name="Wedrychowicz H."/>
        </authorList>
    </citation>
    <scope>NUCLEOTIDE SEQUENCE [LARGE SCALE GENOMIC DNA]</scope>
    <source>
        <strain evidence="1 2">Y1</strain>
    </source>
</reference>
<gene>
    <name evidence="1" type="ORF">SAMN04487860_103162</name>
</gene>